<evidence type="ECO:0000313" key="3">
    <source>
        <dbReference type="Proteomes" id="UP001357223"/>
    </source>
</evidence>
<dbReference type="EMBL" id="CP137640">
    <property type="protein sequence ID" value="WVX83666.1"/>
    <property type="molecule type" value="Genomic_DNA"/>
</dbReference>
<protein>
    <submittedName>
        <fullName evidence="2">NERD domain-containing protein</fullName>
    </submittedName>
</protein>
<dbReference type="Pfam" id="PF01396">
    <property type="entry name" value="Zn_ribbon_Top1"/>
    <property type="match status" value="1"/>
</dbReference>
<dbReference type="Gene3D" id="3.30.65.10">
    <property type="entry name" value="Bacterial Topoisomerase I, domain 1"/>
    <property type="match status" value="1"/>
</dbReference>
<evidence type="ECO:0000313" key="2">
    <source>
        <dbReference type="EMBL" id="WVX83666.1"/>
    </source>
</evidence>
<dbReference type="PROSITE" id="PS50965">
    <property type="entry name" value="NERD"/>
    <property type="match status" value="1"/>
</dbReference>
<dbReference type="Pfam" id="PF08378">
    <property type="entry name" value="NERD"/>
    <property type="match status" value="1"/>
</dbReference>
<reference evidence="2 3" key="1">
    <citation type="submission" date="2023-10" db="EMBL/GenBank/DDBJ databases">
        <title>Niallia locisalis sp.nov. isolated from a salt pond sample.</title>
        <authorList>
            <person name="Li X.-J."/>
            <person name="Dong L."/>
        </authorList>
    </citation>
    <scope>NUCLEOTIDE SEQUENCE [LARGE SCALE GENOMIC DNA]</scope>
    <source>
        <strain evidence="2 3">DSM 29761</strain>
    </source>
</reference>
<dbReference type="Proteomes" id="UP001357223">
    <property type="component" value="Chromosome"/>
</dbReference>
<sequence length="254" mass="29448">MGSFLFFAVMLALSWWLRVNFAQIKGFIGEKHVSTLLQKLDPNNYILMNDIHIPKKNGSTSQIDHMLISHKGLFVIKTKNYKGLIMGSENSQYWTQVIYKRKERFYNPIWQNLGHIKTIQEFLGNPLDGVPIYSIVVFSNQTTFKFKVPFKKAKVIKSKDLLSVIQRENGVNLVSDSKRQKIQQQLSSLFVTDKEERKKQKKMHVANIKQDIADRILNEQMNVCPRCGGHLVVRKGKYGKFKGCSNYPKCRYTV</sequence>
<evidence type="ECO:0000259" key="1">
    <source>
        <dbReference type="PROSITE" id="PS50965"/>
    </source>
</evidence>
<dbReference type="SUPFAM" id="SSF57783">
    <property type="entry name" value="Zinc beta-ribbon"/>
    <property type="match status" value="1"/>
</dbReference>
<dbReference type="RefSeq" id="WP_338452543.1">
    <property type="nucleotide sequence ID" value="NZ_CP137640.1"/>
</dbReference>
<organism evidence="2 3">
    <name type="scientific">Niallia oryzisoli</name>
    <dbReference type="NCBI Taxonomy" id="1737571"/>
    <lineage>
        <taxon>Bacteria</taxon>
        <taxon>Bacillati</taxon>
        <taxon>Bacillota</taxon>
        <taxon>Bacilli</taxon>
        <taxon>Bacillales</taxon>
        <taxon>Bacillaceae</taxon>
        <taxon>Niallia</taxon>
    </lineage>
</organism>
<gene>
    <name evidence="2" type="ORF">R4Z09_12080</name>
</gene>
<dbReference type="InterPro" id="IPR013498">
    <property type="entry name" value="Topo_IA_Znf"/>
</dbReference>
<keyword evidence="3" id="KW-1185">Reference proteome</keyword>
<dbReference type="InterPro" id="IPR011528">
    <property type="entry name" value="NERD"/>
</dbReference>
<proteinExistence type="predicted"/>
<accession>A0ABZ2CIP7</accession>
<feature type="domain" description="NERD" evidence="1">
    <location>
        <begin position="25"/>
        <end position="142"/>
    </location>
</feature>
<name>A0ABZ2CIP7_9BACI</name>